<feature type="chain" id="PRO_5046186876" evidence="1">
    <location>
        <begin position="26"/>
        <end position="298"/>
    </location>
</feature>
<proteinExistence type="predicted"/>
<keyword evidence="3" id="KW-1185">Reference proteome</keyword>
<evidence type="ECO:0000256" key="1">
    <source>
        <dbReference type="SAM" id="SignalP"/>
    </source>
</evidence>
<feature type="signal peptide" evidence="1">
    <location>
        <begin position="1"/>
        <end position="25"/>
    </location>
</feature>
<sequence>MLTLVLPAIMMALAALTLMPLGASAASTPAAAKSSKVHFLWRSNTSNSAKVTPFAGSNLNYYGGAVQNGTATAYAIYWEPNHSVSSGYHSLINRYFGDVGSSGLYKNNTQYTDSSGRYPSNATFGGSWTDTASYPRSPLLDSDIQKEVSRAISANGWTASTNHIFFVFTQANENLCFDSSHSQCASNAFCAYHSYFGSHTIYAAMPYAASFSCNPGSSPNHDDADQTINVTSHEQMEAATDPLLNAWYDSSGSEIGDKCAWKFGSLNSSGGDVTWNGHSYIVQKEWDNHVTGCVLTGP</sequence>
<accession>A0ABQ3V5G8</accession>
<keyword evidence="1" id="KW-0732">Signal</keyword>
<evidence type="ECO:0000313" key="3">
    <source>
        <dbReference type="Proteomes" id="UP000654345"/>
    </source>
</evidence>
<protein>
    <submittedName>
        <fullName evidence="2">Uncharacterized protein</fullName>
    </submittedName>
</protein>
<evidence type="ECO:0000313" key="2">
    <source>
        <dbReference type="EMBL" id="GHO59695.1"/>
    </source>
</evidence>
<name>A0ABQ3V5G8_9CHLR</name>
<gene>
    <name evidence="2" type="ORF">KSB_81700</name>
</gene>
<dbReference type="Proteomes" id="UP000654345">
    <property type="component" value="Unassembled WGS sequence"/>
</dbReference>
<organism evidence="2 3">
    <name type="scientific">Ktedonobacter robiniae</name>
    <dbReference type="NCBI Taxonomy" id="2778365"/>
    <lineage>
        <taxon>Bacteria</taxon>
        <taxon>Bacillati</taxon>
        <taxon>Chloroflexota</taxon>
        <taxon>Ktedonobacteria</taxon>
        <taxon>Ktedonobacterales</taxon>
        <taxon>Ktedonobacteraceae</taxon>
        <taxon>Ktedonobacter</taxon>
    </lineage>
</organism>
<comment type="caution">
    <text evidence="2">The sequence shown here is derived from an EMBL/GenBank/DDBJ whole genome shotgun (WGS) entry which is preliminary data.</text>
</comment>
<dbReference type="EMBL" id="BNJG01000003">
    <property type="protein sequence ID" value="GHO59695.1"/>
    <property type="molecule type" value="Genomic_DNA"/>
</dbReference>
<reference evidence="2 3" key="1">
    <citation type="journal article" date="2021" name="Int. J. Syst. Evol. Microbiol.">
        <title>Reticulibacter mediterranei gen. nov., sp. nov., within the new family Reticulibacteraceae fam. nov., and Ktedonospora formicarum gen. nov., sp. nov., Ktedonobacter robiniae sp. nov., Dictyobacter formicarum sp. nov. and Dictyobacter arantiisoli sp. nov., belonging to the class Ktedonobacteria.</title>
        <authorList>
            <person name="Yabe S."/>
            <person name="Zheng Y."/>
            <person name="Wang C.M."/>
            <person name="Sakai Y."/>
            <person name="Abe K."/>
            <person name="Yokota A."/>
            <person name="Donadio S."/>
            <person name="Cavaletti L."/>
            <person name="Monciardini P."/>
        </authorList>
    </citation>
    <scope>NUCLEOTIDE SEQUENCE [LARGE SCALE GENOMIC DNA]</scope>
    <source>
        <strain evidence="2 3">SOSP1-30</strain>
    </source>
</reference>